<dbReference type="CDD" id="cd02440">
    <property type="entry name" value="AdoMet_MTases"/>
    <property type="match status" value="1"/>
</dbReference>
<accession>A0A1G7T142</accession>
<dbReference type="Pfam" id="PF05175">
    <property type="entry name" value="MTS"/>
    <property type="match status" value="1"/>
</dbReference>
<reference evidence="4 5" key="1">
    <citation type="submission" date="2016-10" db="EMBL/GenBank/DDBJ databases">
        <authorList>
            <person name="de Groot N.N."/>
        </authorList>
    </citation>
    <scope>NUCLEOTIDE SEQUENCE [LARGE SCALE GENOMIC DNA]</scope>
    <source>
        <strain evidence="4 5">ATCC BAA-466</strain>
    </source>
</reference>
<keyword evidence="1 4" id="KW-0489">Methyltransferase</keyword>
<proteinExistence type="predicted"/>
<feature type="domain" description="Methyltransferase small" evidence="3">
    <location>
        <begin position="28"/>
        <end position="200"/>
    </location>
</feature>
<dbReference type="Proteomes" id="UP000199708">
    <property type="component" value="Unassembled WGS sequence"/>
</dbReference>
<dbReference type="PANTHER" id="PTHR47816:SF4">
    <property type="entry name" value="RIBOSOMAL RNA SMALL SUBUNIT METHYLTRANSFERASE C"/>
    <property type="match status" value="1"/>
</dbReference>
<sequence length="206" mass="23227">MSDHYYSHRPQSAHDEHCIETQLIDRSYRFYTDAGVFSKGRVDYGSRLLIETFVSHNSPLLNAGTVLELGSGYGPISISVADQFPMLQVSGIEINERAINLAKENLRLNQVTNCDFIQGDALSHSFDRAYNFVLTNPPIRAGKTVIQQFVLQAHQALLQEGQLWLVIQKKQGAPSMKKFMEEKFGNVCEVERSKGYWILQSVKASS</sequence>
<dbReference type="STRING" id="120956.SAMN05421791_104239"/>
<organism evidence="4 5">
    <name type="scientific">Facklamia miroungae</name>
    <dbReference type="NCBI Taxonomy" id="120956"/>
    <lineage>
        <taxon>Bacteria</taxon>
        <taxon>Bacillati</taxon>
        <taxon>Bacillota</taxon>
        <taxon>Bacilli</taxon>
        <taxon>Lactobacillales</taxon>
        <taxon>Aerococcaceae</taxon>
        <taxon>Facklamia</taxon>
    </lineage>
</organism>
<keyword evidence="2 4" id="KW-0808">Transferase</keyword>
<dbReference type="OrthoDB" id="9764961at2"/>
<evidence type="ECO:0000259" key="3">
    <source>
        <dbReference type="Pfam" id="PF05175"/>
    </source>
</evidence>
<dbReference type="PANTHER" id="PTHR47816">
    <property type="entry name" value="RIBOSOMAL RNA SMALL SUBUNIT METHYLTRANSFERASE C"/>
    <property type="match status" value="1"/>
</dbReference>
<dbReference type="InterPro" id="IPR046977">
    <property type="entry name" value="RsmC/RlmG"/>
</dbReference>
<evidence type="ECO:0000313" key="4">
    <source>
        <dbReference type="EMBL" id="SDG28842.1"/>
    </source>
</evidence>
<name>A0A1G7T142_9LACT</name>
<dbReference type="AlphaFoldDB" id="A0A1G7T142"/>
<protein>
    <submittedName>
        <fullName evidence="4">16S rRNA (Guanine1207-N2)-methyltransferase</fullName>
    </submittedName>
</protein>
<dbReference type="GO" id="GO:0008757">
    <property type="term" value="F:S-adenosylmethionine-dependent methyltransferase activity"/>
    <property type="evidence" value="ECO:0007669"/>
    <property type="project" value="InterPro"/>
</dbReference>
<evidence type="ECO:0000256" key="1">
    <source>
        <dbReference type="ARBA" id="ARBA00022603"/>
    </source>
</evidence>
<dbReference type="Gene3D" id="3.40.50.150">
    <property type="entry name" value="Vaccinia Virus protein VP39"/>
    <property type="match status" value="1"/>
</dbReference>
<gene>
    <name evidence="4" type="ORF">SAMN05421791_104239</name>
</gene>
<evidence type="ECO:0000256" key="2">
    <source>
        <dbReference type="ARBA" id="ARBA00022679"/>
    </source>
</evidence>
<dbReference type="EMBL" id="FNCK01000004">
    <property type="protein sequence ID" value="SDG28842.1"/>
    <property type="molecule type" value="Genomic_DNA"/>
</dbReference>
<dbReference type="GO" id="GO:0032259">
    <property type="term" value="P:methylation"/>
    <property type="evidence" value="ECO:0007669"/>
    <property type="project" value="UniProtKB-KW"/>
</dbReference>
<dbReference type="InterPro" id="IPR029063">
    <property type="entry name" value="SAM-dependent_MTases_sf"/>
</dbReference>
<dbReference type="RefSeq" id="WP_090289905.1">
    <property type="nucleotide sequence ID" value="NZ_FNCK01000004.1"/>
</dbReference>
<dbReference type="SUPFAM" id="SSF53335">
    <property type="entry name" value="S-adenosyl-L-methionine-dependent methyltransferases"/>
    <property type="match status" value="1"/>
</dbReference>
<dbReference type="InterPro" id="IPR007848">
    <property type="entry name" value="Small_mtfrase_dom"/>
</dbReference>
<keyword evidence="5" id="KW-1185">Reference proteome</keyword>
<evidence type="ECO:0000313" key="5">
    <source>
        <dbReference type="Proteomes" id="UP000199708"/>
    </source>
</evidence>